<evidence type="ECO:0000256" key="1">
    <source>
        <dbReference type="SAM" id="Coils"/>
    </source>
</evidence>
<keyword evidence="2" id="KW-0812">Transmembrane</keyword>
<gene>
    <name evidence="3" type="ORF">GCM10007906_20280</name>
</gene>
<keyword evidence="2" id="KW-1133">Transmembrane helix</keyword>
<accession>A0ABQ5Y5S3</accession>
<evidence type="ECO:0000313" key="3">
    <source>
        <dbReference type="EMBL" id="GLR04440.1"/>
    </source>
</evidence>
<dbReference type="RefSeq" id="WP_045398086.1">
    <property type="nucleotide sequence ID" value="NZ_BBLD01000013.1"/>
</dbReference>
<keyword evidence="2" id="KW-0472">Membrane</keyword>
<evidence type="ECO:0000256" key="2">
    <source>
        <dbReference type="SAM" id="Phobius"/>
    </source>
</evidence>
<keyword evidence="4" id="KW-1185">Reference proteome</keyword>
<comment type="caution">
    <text evidence="3">The sequence shown here is derived from an EMBL/GenBank/DDBJ whole genome shotgun (WGS) entry which is preliminary data.</text>
</comment>
<organism evidence="3 4">
    <name type="scientific">Vibrio hyugaensis</name>
    <dbReference type="NCBI Taxonomy" id="1534743"/>
    <lineage>
        <taxon>Bacteria</taxon>
        <taxon>Pseudomonadati</taxon>
        <taxon>Pseudomonadota</taxon>
        <taxon>Gammaproteobacteria</taxon>
        <taxon>Vibrionales</taxon>
        <taxon>Vibrionaceae</taxon>
        <taxon>Vibrio</taxon>
    </lineage>
</organism>
<protein>
    <submittedName>
        <fullName evidence="3">Uncharacterized protein</fullName>
    </submittedName>
</protein>
<reference evidence="4" key="1">
    <citation type="journal article" date="2019" name="Int. J. Syst. Evol. Microbiol.">
        <title>The Global Catalogue of Microorganisms (GCM) 10K type strain sequencing project: providing services to taxonomists for standard genome sequencing and annotation.</title>
        <authorList>
            <consortium name="The Broad Institute Genomics Platform"/>
            <consortium name="The Broad Institute Genome Sequencing Center for Infectious Disease"/>
            <person name="Wu L."/>
            <person name="Ma J."/>
        </authorList>
    </citation>
    <scope>NUCLEOTIDE SEQUENCE [LARGE SCALE GENOMIC DNA]</scope>
    <source>
        <strain evidence="4">NBRC 110633</strain>
    </source>
</reference>
<proteinExistence type="predicted"/>
<sequence length="163" mass="18207">MTKYEIISTIILLVSFAANVIQFRSRKPKLKIQLCRSHEVNNDGVGTYLCARIFISNHGSETAYYSGLQAIDDKGELFFPSCSLGIPSEIPPNASIVGCIPNGHLLCDGTKELAVVDGTLRKHKVSKKHLKDVIQDLRKERERLENLGFEVHPNRSWATETQA</sequence>
<evidence type="ECO:0000313" key="4">
    <source>
        <dbReference type="Proteomes" id="UP001156669"/>
    </source>
</evidence>
<keyword evidence="1" id="KW-0175">Coiled coil</keyword>
<dbReference type="Proteomes" id="UP001156669">
    <property type="component" value="Unassembled WGS sequence"/>
</dbReference>
<name>A0ABQ5Y5S3_9VIBR</name>
<dbReference type="EMBL" id="BSOE01000037">
    <property type="protein sequence ID" value="GLR04440.1"/>
    <property type="molecule type" value="Genomic_DNA"/>
</dbReference>
<feature type="coiled-coil region" evidence="1">
    <location>
        <begin position="120"/>
        <end position="147"/>
    </location>
</feature>
<feature type="transmembrane region" description="Helical" evidence="2">
    <location>
        <begin position="6"/>
        <end position="23"/>
    </location>
</feature>